<dbReference type="GO" id="GO:0006260">
    <property type="term" value="P:DNA replication"/>
    <property type="evidence" value="ECO:0007669"/>
    <property type="project" value="UniProtKB-KW"/>
</dbReference>
<evidence type="ECO:0000256" key="3">
    <source>
        <dbReference type="ARBA" id="ARBA00022741"/>
    </source>
</evidence>
<dbReference type="PANTHER" id="PTHR30153:SF2">
    <property type="entry name" value="REPLICATIVE DNA HELICASE"/>
    <property type="match status" value="1"/>
</dbReference>
<dbReference type="Pfam" id="PF03796">
    <property type="entry name" value="DnaB_C"/>
    <property type="match status" value="1"/>
</dbReference>
<evidence type="ECO:0000256" key="9">
    <source>
        <dbReference type="ARBA" id="ARBA00044969"/>
    </source>
</evidence>
<accession>A0A8S5QN57</accession>
<dbReference type="Pfam" id="PF00772">
    <property type="entry name" value="DnaB"/>
    <property type="match status" value="1"/>
</dbReference>
<evidence type="ECO:0000259" key="11">
    <source>
        <dbReference type="PROSITE" id="PS51199"/>
    </source>
</evidence>
<comment type="catalytic activity">
    <reaction evidence="10">
        <text>ATP + H2O = ADP + phosphate + H(+)</text>
        <dbReference type="Rhea" id="RHEA:13065"/>
        <dbReference type="ChEBI" id="CHEBI:15377"/>
        <dbReference type="ChEBI" id="CHEBI:15378"/>
        <dbReference type="ChEBI" id="CHEBI:30616"/>
        <dbReference type="ChEBI" id="CHEBI:43474"/>
        <dbReference type="ChEBI" id="CHEBI:456216"/>
        <dbReference type="EC" id="5.6.2.3"/>
    </reaction>
</comment>
<dbReference type="Gene3D" id="3.40.50.300">
    <property type="entry name" value="P-loop containing nucleotide triphosphate hydrolases"/>
    <property type="match status" value="1"/>
</dbReference>
<dbReference type="GO" id="GO:0016787">
    <property type="term" value="F:hydrolase activity"/>
    <property type="evidence" value="ECO:0007669"/>
    <property type="project" value="UniProtKB-KW"/>
</dbReference>
<sequence length="397" mass="43848">MNEAEKAVIGCLLVNQQAQPYILDAITGEDFSDPELGEVYDKLASLWARHRKLDTVSAASVMGNELLAECAEAPIAYSNYPAYIAAVKDHTLVQRAQAVGLKLASSGCSKDDVEGAAQELAHMLAGKQSTGRFNAMDCATWFMRAMAGGRPPYFATGFGRLDRYTGWGPGDFVVIGGRPSSGKTAFTLQVARQIAQNGKRVGYYSYETSKERLSMRICTNIMRLQYDSVRRYSVQMDNANEIQLRALDHFATCPLEIVEANGRGVQWLKMDAQAQKFDVVFIDYLGLIPSRGKDSYERATMVSKDLHDFAQQTKICVVALCQLNRAGAGDLPTMENLRDSGQIEQDADNIILLHNDKETGKYTVRIAKNKDGITGDLPFVFCGSQQRFEEMAGHECD</sequence>
<organism evidence="12">
    <name type="scientific">Ackermannviridae sp. ctQad106</name>
    <dbReference type="NCBI Taxonomy" id="2826820"/>
    <lineage>
        <taxon>Viruses</taxon>
        <taxon>Duplodnaviria</taxon>
        <taxon>Heunggongvirae</taxon>
        <taxon>Uroviricota</taxon>
        <taxon>Caudoviricetes</taxon>
        <taxon>Pantevenvirales</taxon>
        <taxon>Ackermannviridae</taxon>
    </lineage>
</organism>
<dbReference type="EC" id="5.6.2.3" evidence="9"/>
<evidence type="ECO:0000313" key="12">
    <source>
        <dbReference type="EMBL" id="DAE20243.1"/>
    </source>
</evidence>
<keyword evidence="6" id="KW-0067">ATP-binding</keyword>
<keyword evidence="5 12" id="KW-0347">Helicase</keyword>
<evidence type="ECO:0000256" key="4">
    <source>
        <dbReference type="ARBA" id="ARBA00022801"/>
    </source>
</evidence>
<evidence type="ECO:0000256" key="8">
    <source>
        <dbReference type="ARBA" id="ARBA00023235"/>
    </source>
</evidence>
<keyword evidence="7" id="KW-0238">DNA-binding</keyword>
<keyword evidence="2" id="KW-0235">DNA replication</keyword>
<dbReference type="GO" id="GO:0005524">
    <property type="term" value="F:ATP binding"/>
    <property type="evidence" value="ECO:0007669"/>
    <property type="project" value="UniProtKB-KW"/>
</dbReference>
<keyword evidence="3" id="KW-0547">Nucleotide-binding</keyword>
<dbReference type="InterPro" id="IPR036185">
    <property type="entry name" value="DNA_heli_DnaB-like_N_sf"/>
</dbReference>
<evidence type="ECO:0000256" key="5">
    <source>
        <dbReference type="ARBA" id="ARBA00022806"/>
    </source>
</evidence>
<dbReference type="InterPro" id="IPR007693">
    <property type="entry name" value="DNA_helicase_DnaB-like_N"/>
</dbReference>
<dbReference type="InterPro" id="IPR027417">
    <property type="entry name" value="P-loop_NTPase"/>
</dbReference>
<dbReference type="GO" id="GO:0043139">
    <property type="term" value="F:5'-3' DNA helicase activity"/>
    <property type="evidence" value="ECO:0007669"/>
    <property type="project" value="UniProtKB-EC"/>
</dbReference>
<dbReference type="EMBL" id="BK015691">
    <property type="protein sequence ID" value="DAE20243.1"/>
    <property type="molecule type" value="Genomic_DNA"/>
</dbReference>
<keyword evidence="8" id="KW-0413">Isomerase</keyword>
<dbReference type="SUPFAM" id="SSF48024">
    <property type="entry name" value="N-terminal domain of DnaB helicase"/>
    <property type="match status" value="1"/>
</dbReference>
<evidence type="ECO:0000256" key="7">
    <source>
        <dbReference type="ARBA" id="ARBA00023125"/>
    </source>
</evidence>
<dbReference type="PROSITE" id="PS51199">
    <property type="entry name" value="SF4_HELICASE"/>
    <property type="match status" value="1"/>
</dbReference>
<comment type="similarity">
    <text evidence="1">Belongs to the helicase family. DnaB subfamily.</text>
</comment>
<evidence type="ECO:0000256" key="1">
    <source>
        <dbReference type="ARBA" id="ARBA00008428"/>
    </source>
</evidence>
<evidence type="ECO:0000256" key="10">
    <source>
        <dbReference type="ARBA" id="ARBA00048954"/>
    </source>
</evidence>
<dbReference type="SUPFAM" id="SSF52540">
    <property type="entry name" value="P-loop containing nucleoside triphosphate hydrolases"/>
    <property type="match status" value="1"/>
</dbReference>
<reference evidence="12" key="1">
    <citation type="journal article" date="2021" name="Proc. Natl. Acad. Sci. U.S.A.">
        <title>A Catalog of Tens of Thousands of Viruses from Human Metagenomes Reveals Hidden Associations with Chronic Diseases.</title>
        <authorList>
            <person name="Tisza M.J."/>
            <person name="Buck C.B."/>
        </authorList>
    </citation>
    <scope>NUCLEOTIDE SEQUENCE</scope>
    <source>
        <strain evidence="12">CtQad106</strain>
    </source>
</reference>
<name>A0A8S5QN57_9CAUD</name>
<feature type="domain" description="SF4 helicase" evidence="11">
    <location>
        <begin position="147"/>
        <end position="395"/>
    </location>
</feature>
<dbReference type="Gene3D" id="1.10.860.10">
    <property type="entry name" value="DNAb Helicase, Chain A"/>
    <property type="match status" value="1"/>
</dbReference>
<dbReference type="InterPro" id="IPR016136">
    <property type="entry name" value="DNA_helicase_N/primase_C"/>
</dbReference>
<dbReference type="PANTHER" id="PTHR30153">
    <property type="entry name" value="REPLICATIVE DNA HELICASE DNAB"/>
    <property type="match status" value="1"/>
</dbReference>
<dbReference type="GO" id="GO:0003677">
    <property type="term" value="F:DNA binding"/>
    <property type="evidence" value="ECO:0007669"/>
    <property type="project" value="UniProtKB-KW"/>
</dbReference>
<evidence type="ECO:0000256" key="6">
    <source>
        <dbReference type="ARBA" id="ARBA00022840"/>
    </source>
</evidence>
<proteinExistence type="inferred from homology"/>
<protein>
    <recommendedName>
        <fullName evidence="9">DNA 5'-3' helicase</fullName>
        <ecNumber evidence="9">5.6.2.3</ecNumber>
    </recommendedName>
</protein>
<evidence type="ECO:0000256" key="2">
    <source>
        <dbReference type="ARBA" id="ARBA00022705"/>
    </source>
</evidence>
<dbReference type="InterPro" id="IPR007694">
    <property type="entry name" value="DNA_helicase_DnaB-like_C"/>
</dbReference>
<keyword evidence="4" id="KW-0378">Hydrolase</keyword>